<evidence type="ECO:0008006" key="3">
    <source>
        <dbReference type="Google" id="ProtNLM"/>
    </source>
</evidence>
<evidence type="ECO:0000313" key="2">
    <source>
        <dbReference type="Proteomes" id="UP000292298"/>
    </source>
</evidence>
<sequence length="120" mass="12993">MARVYVARDADGAVTAVAREPSAAVSEPAASDDPAVQAFLGQVGGMPPEDMIAALQSSDTDMVRVIEDLTSLLIERGVIQFTDLPVPARQKLLARQEWRGQRDLLDLVSRNDADDDPFMP</sequence>
<comment type="caution">
    <text evidence="1">The sequence shown here is derived from an EMBL/GenBank/DDBJ whole genome shotgun (WGS) entry which is preliminary data.</text>
</comment>
<keyword evidence="2" id="KW-1185">Reference proteome</keyword>
<accession>A0A4Q8D0V1</accession>
<protein>
    <recommendedName>
        <fullName evidence="3">Tryptophan synthase subunit beta like protein</fullName>
    </recommendedName>
</protein>
<dbReference type="AlphaFoldDB" id="A0A4Q8D0V1"/>
<dbReference type="RefSeq" id="WP_207220504.1">
    <property type="nucleotide sequence ID" value="NZ_SHLI01000001.1"/>
</dbReference>
<dbReference type="EMBL" id="SHLI01000001">
    <property type="protein sequence ID" value="RZU98914.1"/>
    <property type="molecule type" value="Genomic_DNA"/>
</dbReference>
<gene>
    <name evidence="1" type="ORF">EV698_1180</name>
</gene>
<reference evidence="1 2" key="1">
    <citation type="submission" date="2019-02" db="EMBL/GenBank/DDBJ databases">
        <title>Genomic Encyclopedia of Type Strains, Phase IV (KMG-IV): sequencing the most valuable type-strain genomes for metagenomic binning, comparative biology and taxonomic classification.</title>
        <authorList>
            <person name="Goeker M."/>
        </authorList>
    </citation>
    <scope>NUCLEOTIDE SEQUENCE [LARGE SCALE GENOMIC DNA]</scope>
    <source>
        <strain evidence="1 2">DSM 21056</strain>
    </source>
</reference>
<organism evidence="1 2">
    <name type="scientific">Spiribacter vilamensis</name>
    <dbReference type="NCBI Taxonomy" id="531306"/>
    <lineage>
        <taxon>Bacteria</taxon>
        <taxon>Pseudomonadati</taxon>
        <taxon>Pseudomonadota</taxon>
        <taxon>Gammaproteobacteria</taxon>
        <taxon>Chromatiales</taxon>
        <taxon>Ectothiorhodospiraceae</taxon>
        <taxon>Spiribacter</taxon>
    </lineage>
</organism>
<proteinExistence type="predicted"/>
<name>A0A4Q8D0V1_9GAMM</name>
<dbReference type="Proteomes" id="UP000292298">
    <property type="component" value="Unassembled WGS sequence"/>
</dbReference>
<evidence type="ECO:0000313" key="1">
    <source>
        <dbReference type="EMBL" id="RZU98914.1"/>
    </source>
</evidence>